<dbReference type="AlphaFoldDB" id="A0A0V1PQG5"/>
<proteinExistence type="predicted"/>
<dbReference type="Proteomes" id="UP000054251">
    <property type="component" value="Unassembled WGS sequence"/>
</dbReference>
<dbReference type="EMBL" id="LMYN01000266">
    <property type="protein sequence ID" value="KRZ98501.1"/>
    <property type="molecule type" value="Genomic_DNA"/>
</dbReference>
<gene>
    <name evidence="1" type="ORF">AC631_05741</name>
</gene>
<dbReference type="RefSeq" id="XP_015464604.1">
    <property type="nucleotide sequence ID" value="XM_015614570.1"/>
</dbReference>
<keyword evidence="2" id="KW-1185">Reference proteome</keyword>
<dbReference type="GeneID" id="26842750"/>
<protein>
    <submittedName>
        <fullName evidence="1">Uncharacterized protein</fullName>
    </submittedName>
</protein>
<name>A0A0V1PQG5_9ASCO</name>
<organism evidence="1 2">
    <name type="scientific">Debaryomyces fabryi</name>
    <dbReference type="NCBI Taxonomy" id="58627"/>
    <lineage>
        <taxon>Eukaryota</taxon>
        <taxon>Fungi</taxon>
        <taxon>Dikarya</taxon>
        <taxon>Ascomycota</taxon>
        <taxon>Saccharomycotina</taxon>
        <taxon>Pichiomycetes</taxon>
        <taxon>Debaryomycetaceae</taxon>
        <taxon>Debaryomyces</taxon>
    </lineage>
</organism>
<evidence type="ECO:0000313" key="1">
    <source>
        <dbReference type="EMBL" id="KRZ98501.1"/>
    </source>
</evidence>
<evidence type="ECO:0000313" key="2">
    <source>
        <dbReference type="Proteomes" id="UP000054251"/>
    </source>
</evidence>
<reference evidence="1 2" key="1">
    <citation type="submission" date="2015-11" db="EMBL/GenBank/DDBJ databases">
        <title>The genome of Debaryomyces fabryi.</title>
        <authorList>
            <person name="Tafer H."/>
            <person name="Lopandic K."/>
        </authorList>
    </citation>
    <scope>NUCLEOTIDE SEQUENCE [LARGE SCALE GENOMIC DNA]</scope>
    <source>
        <strain evidence="1 2">CBS 789</strain>
    </source>
</reference>
<sequence length="192" mass="21321">MLNHTGLVGNGSDQDKQRAKDIAISDLTRSGVVDVDVIGVAFRRFNGSTDLQSITWRNQSALSLRSIKYLTTLFTVWALGLTTNYALRSFQGTNEWKCHLSLDDDGDIPEEFYGYAGEMACTACFYTNPDCYGPGYKGYEFYYDEEYKMADIGSYDSVYVKCRQGTSGPPSHHDCPGATSAAELGSIYYGYD</sequence>
<accession>A0A0V1PQG5</accession>
<comment type="caution">
    <text evidence="1">The sequence shown here is derived from an EMBL/GenBank/DDBJ whole genome shotgun (WGS) entry which is preliminary data.</text>
</comment>